<dbReference type="EC" id="3.2.1.80" evidence="2"/>
<dbReference type="GO" id="GO:0051669">
    <property type="term" value="F:fructan beta-fructosidase activity"/>
    <property type="evidence" value="ECO:0007669"/>
    <property type="project" value="UniProtKB-EC"/>
</dbReference>
<sequence length="134" mass="15174">MALNHIQSNQFVLKYSLQGIEDYAITLSNDLGDKLVIGYDKSKNAYYIDRTKSGITDFNPEFAKTAFAPRLTRAPKSQVKLVVDASSIELFADKGLSVLTSLFFPHKPYNHLVFKSEKDVIFEDITLIPLKSIW</sequence>
<dbReference type="PANTHER" id="PTHR42800">
    <property type="entry name" value="EXOINULINASE INUD (AFU_ORTHOLOGUE AFUA_5G00480)"/>
    <property type="match status" value="1"/>
</dbReference>
<dbReference type="EMBL" id="MLJW01008549">
    <property type="protein sequence ID" value="OIQ63943.1"/>
    <property type="molecule type" value="Genomic_DNA"/>
</dbReference>
<dbReference type="Pfam" id="PF08244">
    <property type="entry name" value="Glyco_hydro_32C"/>
    <property type="match status" value="1"/>
</dbReference>
<dbReference type="AlphaFoldDB" id="A0A1J5P816"/>
<dbReference type="PANTHER" id="PTHR42800:SF1">
    <property type="entry name" value="EXOINULINASE INUD (AFU_ORTHOLOGUE AFUA_5G00480)"/>
    <property type="match status" value="1"/>
</dbReference>
<dbReference type="SUPFAM" id="SSF49899">
    <property type="entry name" value="Concanavalin A-like lectins/glucanases"/>
    <property type="match status" value="1"/>
</dbReference>
<keyword evidence="2" id="KW-0326">Glycosidase</keyword>
<keyword evidence="2" id="KW-0378">Hydrolase</keyword>
<dbReference type="InterPro" id="IPR013189">
    <property type="entry name" value="Glyco_hydro_32_C"/>
</dbReference>
<gene>
    <name evidence="2" type="primary">sacC_2</name>
    <name evidence="2" type="ORF">GALL_545100</name>
</gene>
<reference evidence="2" key="1">
    <citation type="submission" date="2016-10" db="EMBL/GenBank/DDBJ databases">
        <title>Sequence of Gallionella enrichment culture.</title>
        <authorList>
            <person name="Poehlein A."/>
            <person name="Muehling M."/>
            <person name="Daniel R."/>
        </authorList>
    </citation>
    <scope>NUCLEOTIDE SEQUENCE</scope>
</reference>
<protein>
    <submittedName>
        <fullName evidence="2">Levanase</fullName>
        <ecNumber evidence="2">3.2.1.80</ecNumber>
    </submittedName>
</protein>
<accession>A0A1J5P816</accession>
<evidence type="ECO:0000259" key="1">
    <source>
        <dbReference type="Pfam" id="PF08244"/>
    </source>
</evidence>
<feature type="domain" description="Glycosyl hydrolase family 32 C-terminal" evidence="1">
    <location>
        <begin position="19"/>
        <end position="126"/>
    </location>
</feature>
<organism evidence="2">
    <name type="scientific">mine drainage metagenome</name>
    <dbReference type="NCBI Taxonomy" id="410659"/>
    <lineage>
        <taxon>unclassified sequences</taxon>
        <taxon>metagenomes</taxon>
        <taxon>ecological metagenomes</taxon>
    </lineage>
</organism>
<dbReference type="GO" id="GO:0005987">
    <property type="term" value="P:sucrose catabolic process"/>
    <property type="evidence" value="ECO:0007669"/>
    <property type="project" value="TreeGrafter"/>
</dbReference>
<dbReference type="GO" id="GO:0004575">
    <property type="term" value="F:sucrose alpha-glucosidase activity"/>
    <property type="evidence" value="ECO:0007669"/>
    <property type="project" value="TreeGrafter"/>
</dbReference>
<dbReference type="Gene3D" id="2.60.120.560">
    <property type="entry name" value="Exo-inulinase, domain 1"/>
    <property type="match status" value="1"/>
</dbReference>
<dbReference type="InterPro" id="IPR013320">
    <property type="entry name" value="ConA-like_dom_sf"/>
</dbReference>
<evidence type="ECO:0000313" key="2">
    <source>
        <dbReference type="EMBL" id="OIQ63943.1"/>
    </source>
</evidence>
<dbReference type="GO" id="GO:0005737">
    <property type="term" value="C:cytoplasm"/>
    <property type="evidence" value="ECO:0007669"/>
    <property type="project" value="TreeGrafter"/>
</dbReference>
<comment type="caution">
    <text evidence="2">The sequence shown here is derived from an EMBL/GenBank/DDBJ whole genome shotgun (WGS) entry which is preliminary data.</text>
</comment>
<name>A0A1J5P816_9ZZZZ</name>
<proteinExistence type="predicted"/>